<evidence type="ECO:0000256" key="3">
    <source>
        <dbReference type="ARBA" id="ARBA00022827"/>
    </source>
</evidence>
<dbReference type="OrthoDB" id="2151789at2759"/>
<comment type="similarity">
    <text evidence="1">Belongs to the oxygen-dependent FAD-linked oxidoreductase family.</text>
</comment>
<evidence type="ECO:0000259" key="5">
    <source>
        <dbReference type="PROSITE" id="PS51387"/>
    </source>
</evidence>
<proteinExistence type="inferred from homology"/>
<reference evidence="6 7" key="1">
    <citation type="journal article" date="2019" name="Nat. Ecol. Evol.">
        <title>Megaphylogeny resolves global patterns of mushroom evolution.</title>
        <authorList>
            <person name="Varga T."/>
            <person name="Krizsan K."/>
            <person name="Foldi C."/>
            <person name="Dima B."/>
            <person name="Sanchez-Garcia M."/>
            <person name="Sanchez-Ramirez S."/>
            <person name="Szollosi G.J."/>
            <person name="Szarkandi J.G."/>
            <person name="Papp V."/>
            <person name="Albert L."/>
            <person name="Andreopoulos W."/>
            <person name="Angelini C."/>
            <person name="Antonin V."/>
            <person name="Barry K.W."/>
            <person name="Bougher N.L."/>
            <person name="Buchanan P."/>
            <person name="Buyck B."/>
            <person name="Bense V."/>
            <person name="Catcheside P."/>
            <person name="Chovatia M."/>
            <person name="Cooper J."/>
            <person name="Damon W."/>
            <person name="Desjardin D."/>
            <person name="Finy P."/>
            <person name="Geml J."/>
            <person name="Haridas S."/>
            <person name="Hughes K."/>
            <person name="Justo A."/>
            <person name="Karasinski D."/>
            <person name="Kautmanova I."/>
            <person name="Kiss B."/>
            <person name="Kocsube S."/>
            <person name="Kotiranta H."/>
            <person name="LaButti K.M."/>
            <person name="Lechner B.E."/>
            <person name="Liimatainen K."/>
            <person name="Lipzen A."/>
            <person name="Lukacs Z."/>
            <person name="Mihaltcheva S."/>
            <person name="Morgado L.N."/>
            <person name="Niskanen T."/>
            <person name="Noordeloos M.E."/>
            <person name="Ohm R.A."/>
            <person name="Ortiz-Santana B."/>
            <person name="Ovrebo C."/>
            <person name="Racz N."/>
            <person name="Riley R."/>
            <person name="Savchenko A."/>
            <person name="Shiryaev A."/>
            <person name="Soop K."/>
            <person name="Spirin V."/>
            <person name="Szebenyi C."/>
            <person name="Tomsovsky M."/>
            <person name="Tulloss R.E."/>
            <person name="Uehling J."/>
            <person name="Grigoriev I.V."/>
            <person name="Vagvolgyi C."/>
            <person name="Papp T."/>
            <person name="Martin F.M."/>
            <person name="Miettinen O."/>
            <person name="Hibbett D.S."/>
            <person name="Nagy L.G."/>
        </authorList>
    </citation>
    <scope>NUCLEOTIDE SEQUENCE [LARGE SCALE GENOMIC DNA]</scope>
    <source>
        <strain evidence="6 7">CBS 166.37</strain>
    </source>
</reference>
<dbReference type="Gene3D" id="3.30.43.10">
    <property type="entry name" value="Uridine Diphospho-n-acetylenolpyruvylglucosamine Reductase, domain 2"/>
    <property type="match status" value="1"/>
</dbReference>
<dbReference type="PANTHER" id="PTHR42973">
    <property type="entry name" value="BINDING OXIDOREDUCTASE, PUTATIVE (AFU_ORTHOLOGUE AFUA_1G17690)-RELATED"/>
    <property type="match status" value="1"/>
</dbReference>
<dbReference type="InterPro" id="IPR016169">
    <property type="entry name" value="FAD-bd_PCMH_sub2"/>
</dbReference>
<feature type="domain" description="FAD-binding PCMH-type" evidence="5">
    <location>
        <begin position="69"/>
        <end position="239"/>
    </location>
</feature>
<dbReference type="GO" id="GO:0071949">
    <property type="term" value="F:FAD binding"/>
    <property type="evidence" value="ECO:0007669"/>
    <property type="project" value="InterPro"/>
</dbReference>
<dbReference type="SUPFAM" id="SSF56176">
    <property type="entry name" value="FAD-binding/transporter-associated domain-like"/>
    <property type="match status" value="1"/>
</dbReference>
<dbReference type="Pfam" id="PF01565">
    <property type="entry name" value="FAD_binding_4"/>
    <property type="match status" value="1"/>
</dbReference>
<evidence type="ECO:0000313" key="6">
    <source>
        <dbReference type="EMBL" id="TFK34307.1"/>
    </source>
</evidence>
<protein>
    <submittedName>
        <fullName evidence="6">FAD-binding domain-containing protein</fullName>
    </submittedName>
</protein>
<dbReference type="InterPro" id="IPR016166">
    <property type="entry name" value="FAD-bd_PCMH"/>
</dbReference>
<keyword evidence="4" id="KW-0560">Oxidoreductase</keyword>
<organism evidence="6 7">
    <name type="scientific">Crucibulum laeve</name>
    <dbReference type="NCBI Taxonomy" id="68775"/>
    <lineage>
        <taxon>Eukaryota</taxon>
        <taxon>Fungi</taxon>
        <taxon>Dikarya</taxon>
        <taxon>Basidiomycota</taxon>
        <taxon>Agaricomycotina</taxon>
        <taxon>Agaricomycetes</taxon>
        <taxon>Agaricomycetidae</taxon>
        <taxon>Agaricales</taxon>
        <taxon>Agaricineae</taxon>
        <taxon>Nidulariaceae</taxon>
        <taxon>Crucibulum</taxon>
    </lineage>
</organism>
<dbReference type="PROSITE" id="PS51387">
    <property type="entry name" value="FAD_PCMH"/>
    <property type="match status" value="1"/>
</dbReference>
<dbReference type="Gene3D" id="3.40.462.20">
    <property type="match status" value="1"/>
</dbReference>
<dbReference type="InterPro" id="IPR036318">
    <property type="entry name" value="FAD-bd_PCMH-like_sf"/>
</dbReference>
<dbReference type="InterPro" id="IPR016167">
    <property type="entry name" value="FAD-bd_PCMH_sub1"/>
</dbReference>
<gene>
    <name evidence="6" type="ORF">BDQ12DRAFT_613709</name>
</gene>
<dbReference type="InterPro" id="IPR012951">
    <property type="entry name" value="BBE"/>
</dbReference>
<keyword evidence="2" id="KW-0285">Flavoprotein</keyword>
<dbReference type="InterPro" id="IPR050416">
    <property type="entry name" value="FAD-linked_Oxidoreductase"/>
</dbReference>
<dbReference type="Gene3D" id="3.30.465.10">
    <property type="match status" value="1"/>
</dbReference>
<dbReference type="InterPro" id="IPR006094">
    <property type="entry name" value="Oxid_FAD_bind_N"/>
</dbReference>
<name>A0A5C3LNY1_9AGAR</name>
<evidence type="ECO:0000256" key="4">
    <source>
        <dbReference type="ARBA" id="ARBA00023002"/>
    </source>
</evidence>
<dbReference type="STRING" id="68775.A0A5C3LNY1"/>
<dbReference type="Proteomes" id="UP000308652">
    <property type="component" value="Unassembled WGS sequence"/>
</dbReference>
<dbReference type="EMBL" id="ML213633">
    <property type="protein sequence ID" value="TFK34307.1"/>
    <property type="molecule type" value="Genomic_DNA"/>
</dbReference>
<evidence type="ECO:0000313" key="7">
    <source>
        <dbReference type="Proteomes" id="UP000308652"/>
    </source>
</evidence>
<dbReference type="AlphaFoldDB" id="A0A5C3LNY1"/>
<keyword evidence="3" id="KW-0274">FAD</keyword>
<sequence>MFPIPDILLDYKVALSTFLLLSSNHSSTSSVRDIVCSQIAHVTTPGTKVYYPGHNLYAEGISHWANGSGTQESKCVVEPVSADDIGSILKVIGATRTPFAVKGSGHHTGPGFSSTKGVQISMRQFTEVKYNKESQTVDIGPGLLFDDVYEALEPHGVNVVGARAMGVGVPGFVIGGGYSWLSNQHGLSMDTVLSYELVKPTGEVVEVTQESEPDLFFAIKGGGNNFGIVTRFTMRAFPQGQVWGGVIKIDGSQIPLVGKAVTNFSNNIDDPKAGMDTLYTYAGGKLVVVQLVFYDGPVPPAGIFEDMLAIPSIEKDVSTRNFWAFLQAGGPFPTESRFPTLLDRSLFHTFSLLTFSPTLSEVIKNETEFWGSHLSTKSGEVAIYAIEPFHPEIYSHNTTATAFPSDRSVPFYPYVIWFSWTDESQDEYFYAAAKESANRILEVAEAEGQHGVADLPLYSNPALFDTPLERIYGTHVPRLREIKAKVDPENVMGLAGGFKF</sequence>
<evidence type="ECO:0000256" key="2">
    <source>
        <dbReference type="ARBA" id="ARBA00022630"/>
    </source>
</evidence>
<accession>A0A5C3LNY1</accession>
<keyword evidence="7" id="KW-1185">Reference proteome</keyword>
<dbReference type="PANTHER" id="PTHR42973:SF13">
    <property type="entry name" value="FAD-BINDING PCMH-TYPE DOMAIN-CONTAINING PROTEIN"/>
    <property type="match status" value="1"/>
</dbReference>
<dbReference type="GO" id="GO:0016491">
    <property type="term" value="F:oxidoreductase activity"/>
    <property type="evidence" value="ECO:0007669"/>
    <property type="project" value="UniProtKB-KW"/>
</dbReference>
<evidence type="ECO:0000256" key="1">
    <source>
        <dbReference type="ARBA" id="ARBA00005466"/>
    </source>
</evidence>
<dbReference type="Pfam" id="PF08031">
    <property type="entry name" value="BBE"/>
    <property type="match status" value="1"/>
</dbReference>